<accession>A0AC35UAH0</accession>
<organism evidence="1 2">
    <name type="scientific">Rhabditophanes sp. KR3021</name>
    <dbReference type="NCBI Taxonomy" id="114890"/>
    <lineage>
        <taxon>Eukaryota</taxon>
        <taxon>Metazoa</taxon>
        <taxon>Ecdysozoa</taxon>
        <taxon>Nematoda</taxon>
        <taxon>Chromadorea</taxon>
        <taxon>Rhabditida</taxon>
        <taxon>Tylenchina</taxon>
        <taxon>Panagrolaimomorpha</taxon>
        <taxon>Strongyloidoidea</taxon>
        <taxon>Alloionematidae</taxon>
        <taxon>Rhabditophanes</taxon>
    </lineage>
</organism>
<sequence length="528" mass="60648">MLDYICGKALSNCADVLYNDFDPDSCTSYFLLKEILSKNDAERISKAKKINERLEIFIAAYRENASDLKPLITFFCEHSYQSHLGDALQSCVDDASVLSSDSSLLLQKMNNGHVPSVLDYNIPRDDLISDLQSKLMKLFEGDNNWLILNGVRGCGKSRLLAEVLRRNLDFLNNHINNIFWLNDSCEYASKSNSVYIKLLILLTDSFWMQSNYQENNETYLREKIIEEIKLRPGKTLLIIDDIILEQNLRWFASIVRAVPHLLKIIAVSTNMEIFQALEDRSTAIDFNFSNTPGFTIQQISTFFSHMNLSNFTAESILENTKGLPAILGILKFQSNSNSERLLHLSETLALENDLSLFSAITPYGFRNCNTAFDKDFAVMEENDKESICNLCVVFRPNLWYNIGYATPVVSFDVASKFYDATSLGLMVLVKLHNLSLLCLSDNKFKIHPIVHKYCNGRQCGLLQINYTQIRELFFNYLNDKNKNNKVLTNSKEINSIRQDLKQYHENIVMPPIEKPINLLSYFLNLFRY</sequence>
<evidence type="ECO:0000313" key="2">
    <source>
        <dbReference type="WBParaSite" id="RSKR_0000940950.1"/>
    </source>
</evidence>
<protein>
    <submittedName>
        <fullName evidence="2">NB-ARC domain-containing protein</fullName>
    </submittedName>
</protein>
<evidence type="ECO:0000313" key="1">
    <source>
        <dbReference type="Proteomes" id="UP000095286"/>
    </source>
</evidence>
<proteinExistence type="predicted"/>
<reference evidence="2" key="1">
    <citation type="submission" date="2016-11" db="UniProtKB">
        <authorList>
            <consortium name="WormBaseParasite"/>
        </authorList>
    </citation>
    <scope>IDENTIFICATION</scope>
    <source>
        <strain evidence="2">KR3021</strain>
    </source>
</reference>
<dbReference type="Proteomes" id="UP000095286">
    <property type="component" value="Unplaced"/>
</dbReference>
<dbReference type="WBParaSite" id="RSKR_0000940950.1">
    <property type="protein sequence ID" value="RSKR_0000940950.1"/>
    <property type="gene ID" value="RSKR_0000940950"/>
</dbReference>
<name>A0AC35UAH0_9BILA</name>